<sequence length="57" mass="6317">MKIRSMAYYLFIAFAFVLLLTGNPYTVSGFVAMAIAVAAIIIALVGLYIQRKNNEDE</sequence>
<dbReference type="Proteomes" id="UP001230220">
    <property type="component" value="Unassembled WGS sequence"/>
</dbReference>
<accession>A0ABU0DXV3</accession>
<evidence type="ECO:0000313" key="3">
    <source>
        <dbReference type="Proteomes" id="UP001230220"/>
    </source>
</evidence>
<feature type="transmembrane region" description="Helical" evidence="1">
    <location>
        <begin position="7"/>
        <end position="25"/>
    </location>
</feature>
<name>A0ABU0DXV3_9FIRM</name>
<evidence type="ECO:0000256" key="1">
    <source>
        <dbReference type="SAM" id="Phobius"/>
    </source>
</evidence>
<feature type="transmembrane region" description="Helical" evidence="1">
    <location>
        <begin position="31"/>
        <end position="49"/>
    </location>
</feature>
<organism evidence="2 3">
    <name type="scientific">Breznakia pachnodae</name>
    <dbReference type="NCBI Taxonomy" id="265178"/>
    <lineage>
        <taxon>Bacteria</taxon>
        <taxon>Bacillati</taxon>
        <taxon>Bacillota</taxon>
        <taxon>Erysipelotrichia</taxon>
        <taxon>Erysipelotrichales</taxon>
        <taxon>Erysipelotrichaceae</taxon>
        <taxon>Breznakia</taxon>
    </lineage>
</organism>
<comment type="caution">
    <text evidence="2">The sequence shown here is derived from an EMBL/GenBank/DDBJ whole genome shotgun (WGS) entry which is preliminary data.</text>
</comment>
<keyword evidence="1" id="KW-0812">Transmembrane</keyword>
<reference evidence="2 3" key="1">
    <citation type="submission" date="2023-07" db="EMBL/GenBank/DDBJ databases">
        <title>Genomic Encyclopedia of Type Strains, Phase IV (KMG-IV): sequencing the most valuable type-strain genomes for metagenomic binning, comparative biology and taxonomic classification.</title>
        <authorList>
            <person name="Goeker M."/>
        </authorList>
    </citation>
    <scope>NUCLEOTIDE SEQUENCE [LARGE SCALE GENOMIC DNA]</scope>
    <source>
        <strain evidence="2 3">DSM 16784</strain>
    </source>
</reference>
<dbReference type="EMBL" id="JAUSUR010000001">
    <property type="protein sequence ID" value="MDQ0359470.1"/>
    <property type="molecule type" value="Genomic_DNA"/>
</dbReference>
<keyword evidence="1" id="KW-0472">Membrane</keyword>
<keyword evidence="1" id="KW-1133">Transmembrane helix</keyword>
<keyword evidence="3" id="KW-1185">Reference proteome</keyword>
<dbReference type="RefSeq" id="WP_307404602.1">
    <property type="nucleotide sequence ID" value="NZ_JAUSUR010000001.1"/>
</dbReference>
<proteinExistence type="predicted"/>
<gene>
    <name evidence="2" type="ORF">J2S15_000201</name>
</gene>
<evidence type="ECO:0000313" key="2">
    <source>
        <dbReference type="EMBL" id="MDQ0359470.1"/>
    </source>
</evidence>
<protein>
    <submittedName>
        <fullName evidence="2">Uncharacterized protein</fullName>
    </submittedName>
</protein>